<keyword evidence="3" id="KW-1185">Reference proteome</keyword>
<dbReference type="Proteomes" id="UP000294919">
    <property type="component" value="Unassembled WGS sequence"/>
</dbReference>
<sequence length="161" mass="19143">MKKDVIKIFHLFKGKNEIENEGNVLEQVGKKDETRNVLEDAEANLREIEEKVCHINDRQLFIRLLFFTAYYSFIIGFYKDNIERILSVRELLLLKYIPMIKDILDGFDENNAEKLQQQELKETLSNIDEKLYDTIKNIKEQQELDLNIDLKTIQDLIQSDF</sequence>
<proteinExistence type="predicted"/>
<feature type="transmembrane region" description="Helical" evidence="1">
    <location>
        <begin position="60"/>
        <end position="78"/>
    </location>
</feature>
<organism evidence="2 3">
    <name type="scientific">Marinisporobacter balticus</name>
    <dbReference type="NCBI Taxonomy" id="2018667"/>
    <lineage>
        <taxon>Bacteria</taxon>
        <taxon>Bacillati</taxon>
        <taxon>Bacillota</taxon>
        <taxon>Clostridia</taxon>
        <taxon>Peptostreptococcales</taxon>
        <taxon>Thermotaleaceae</taxon>
        <taxon>Marinisporobacter</taxon>
    </lineage>
</organism>
<protein>
    <submittedName>
        <fullName evidence="2">Uncharacterized protein</fullName>
    </submittedName>
</protein>
<keyword evidence="1" id="KW-0472">Membrane</keyword>
<keyword evidence="1" id="KW-0812">Transmembrane</keyword>
<gene>
    <name evidence="2" type="ORF">EV214_104101</name>
</gene>
<evidence type="ECO:0000313" key="3">
    <source>
        <dbReference type="Proteomes" id="UP000294919"/>
    </source>
</evidence>
<keyword evidence="1" id="KW-1133">Transmembrane helix</keyword>
<dbReference type="OrthoDB" id="1953628at2"/>
<evidence type="ECO:0000256" key="1">
    <source>
        <dbReference type="SAM" id="Phobius"/>
    </source>
</evidence>
<comment type="caution">
    <text evidence="2">The sequence shown here is derived from an EMBL/GenBank/DDBJ whole genome shotgun (WGS) entry which is preliminary data.</text>
</comment>
<evidence type="ECO:0000313" key="2">
    <source>
        <dbReference type="EMBL" id="TCO78714.1"/>
    </source>
</evidence>
<name>A0A4R2KXG7_9FIRM</name>
<accession>A0A4R2KXG7</accession>
<dbReference type="EMBL" id="SLWV01000004">
    <property type="protein sequence ID" value="TCO78714.1"/>
    <property type="molecule type" value="Genomic_DNA"/>
</dbReference>
<reference evidence="2 3" key="1">
    <citation type="submission" date="2019-03" db="EMBL/GenBank/DDBJ databases">
        <title>Genomic Encyclopedia of Type Strains, Phase IV (KMG-IV): sequencing the most valuable type-strain genomes for metagenomic binning, comparative biology and taxonomic classification.</title>
        <authorList>
            <person name="Goeker M."/>
        </authorList>
    </citation>
    <scope>NUCLEOTIDE SEQUENCE [LARGE SCALE GENOMIC DNA]</scope>
    <source>
        <strain evidence="2 3">DSM 102940</strain>
    </source>
</reference>
<dbReference type="AlphaFoldDB" id="A0A4R2KXG7"/>